<evidence type="ECO:0000256" key="1">
    <source>
        <dbReference type="SAM" id="Phobius"/>
    </source>
</evidence>
<reference evidence="2" key="1">
    <citation type="submission" date="2019-11" db="EMBL/GenBank/DDBJ databases">
        <authorList>
            <person name="Feng L."/>
        </authorList>
    </citation>
    <scope>NUCLEOTIDE SEQUENCE</scope>
    <source>
        <strain evidence="2">AvaginalisLFYP127</strain>
    </source>
</reference>
<keyword evidence="1" id="KW-0812">Transmembrane</keyword>
<protein>
    <recommendedName>
        <fullName evidence="3">DUF4044 domain-containing protein</fullName>
    </recommendedName>
</protein>
<proteinExistence type="predicted"/>
<name>A0A6N2TLM9_9FIRM</name>
<dbReference type="AlphaFoldDB" id="A0A6N2TLM9"/>
<organism evidence="2">
    <name type="scientific">Anaerococcus vaginalis</name>
    <dbReference type="NCBI Taxonomy" id="33037"/>
    <lineage>
        <taxon>Bacteria</taxon>
        <taxon>Bacillati</taxon>
        <taxon>Bacillota</taxon>
        <taxon>Tissierellia</taxon>
        <taxon>Tissierellales</taxon>
        <taxon>Peptoniphilaceae</taxon>
        <taxon>Anaerococcus</taxon>
    </lineage>
</organism>
<keyword evidence="1" id="KW-0472">Membrane</keyword>
<dbReference type="EMBL" id="CACRSW010000027">
    <property type="protein sequence ID" value="VYT05632.1"/>
    <property type="molecule type" value="Genomic_DNA"/>
</dbReference>
<accession>A0A6N2TLM9</accession>
<evidence type="ECO:0000313" key="2">
    <source>
        <dbReference type="EMBL" id="VYT05632.1"/>
    </source>
</evidence>
<keyword evidence="1" id="KW-1133">Transmembrane helix</keyword>
<evidence type="ECO:0008006" key="3">
    <source>
        <dbReference type="Google" id="ProtNLM"/>
    </source>
</evidence>
<feature type="transmembrane region" description="Helical" evidence="1">
    <location>
        <begin position="9"/>
        <end position="28"/>
    </location>
</feature>
<sequence>MKKKSNSKMILKIFAVVIVLSMVIPIIMNAVESL</sequence>
<gene>
    <name evidence="2" type="ORF">AVLFYP127_00667</name>
</gene>